<sequence length="115" mass="12851">MQRCLTLLACLAPLCEPYGMWHGMVCGMVWHGTPAGLGPDLDGILFLLPIAARPFGRLSLFVGQRMVAKSCEMHNRGLKITREDYLQCNQHHGSTMVRPFTCVTPLLGQRQRKKA</sequence>
<gene>
    <name evidence="2" type="ORF">BD289DRAFT_446675</name>
</gene>
<evidence type="ECO:0000256" key="1">
    <source>
        <dbReference type="SAM" id="SignalP"/>
    </source>
</evidence>
<dbReference type="EMBL" id="KZ678709">
    <property type="protein sequence ID" value="PSR76439.1"/>
    <property type="molecule type" value="Genomic_DNA"/>
</dbReference>
<keyword evidence="1" id="KW-0732">Signal</keyword>
<evidence type="ECO:0008006" key="4">
    <source>
        <dbReference type="Google" id="ProtNLM"/>
    </source>
</evidence>
<dbReference type="InParanoid" id="A0A2T2ZTQ2"/>
<dbReference type="AlphaFoldDB" id="A0A2T2ZTQ2"/>
<dbReference type="Proteomes" id="UP000241462">
    <property type="component" value="Unassembled WGS sequence"/>
</dbReference>
<proteinExistence type="predicted"/>
<protein>
    <recommendedName>
        <fullName evidence="4">Secreted protein</fullName>
    </recommendedName>
</protein>
<reference evidence="2 3" key="1">
    <citation type="journal article" date="2018" name="Mycol. Prog.">
        <title>Coniella lustricola, a new species from submerged detritus.</title>
        <authorList>
            <person name="Raudabaugh D.B."/>
            <person name="Iturriaga T."/>
            <person name="Carver A."/>
            <person name="Mondo S."/>
            <person name="Pangilinan J."/>
            <person name="Lipzen A."/>
            <person name="He G."/>
            <person name="Amirebrahimi M."/>
            <person name="Grigoriev I.V."/>
            <person name="Miller A.N."/>
        </authorList>
    </citation>
    <scope>NUCLEOTIDE SEQUENCE [LARGE SCALE GENOMIC DNA]</scope>
    <source>
        <strain evidence="2 3">B22-T-1</strain>
    </source>
</reference>
<feature type="chain" id="PRO_5015649360" description="Secreted protein" evidence="1">
    <location>
        <begin position="18"/>
        <end position="115"/>
    </location>
</feature>
<keyword evidence="3" id="KW-1185">Reference proteome</keyword>
<name>A0A2T2ZTQ2_9PEZI</name>
<evidence type="ECO:0000313" key="2">
    <source>
        <dbReference type="EMBL" id="PSR76439.1"/>
    </source>
</evidence>
<feature type="signal peptide" evidence="1">
    <location>
        <begin position="1"/>
        <end position="17"/>
    </location>
</feature>
<organism evidence="2 3">
    <name type="scientific">Coniella lustricola</name>
    <dbReference type="NCBI Taxonomy" id="2025994"/>
    <lineage>
        <taxon>Eukaryota</taxon>
        <taxon>Fungi</taxon>
        <taxon>Dikarya</taxon>
        <taxon>Ascomycota</taxon>
        <taxon>Pezizomycotina</taxon>
        <taxon>Sordariomycetes</taxon>
        <taxon>Sordariomycetidae</taxon>
        <taxon>Diaporthales</taxon>
        <taxon>Schizoparmaceae</taxon>
        <taxon>Coniella</taxon>
    </lineage>
</organism>
<accession>A0A2T2ZTQ2</accession>
<evidence type="ECO:0000313" key="3">
    <source>
        <dbReference type="Proteomes" id="UP000241462"/>
    </source>
</evidence>